<dbReference type="EMBL" id="JAVRIC010000005">
    <property type="protein sequence ID" value="MDT0496739.1"/>
    <property type="molecule type" value="Genomic_DNA"/>
</dbReference>
<evidence type="ECO:0000256" key="4">
    <source>
        <dbReference type="ARBA" id="ARBA00022723"/>
    </source>
</evidence>
<dbReference type="PANTHER" id="PTHR46986:SF1">
    <property type="entry name" value="ENDORIBONUCLEASE YBEY, CHLOROPLASTIC"/>
    <property type="match status" value="1"/>
</dbReference>
<name>A0ABU2WGH7_9GAMM</name>
<dbReference type="HAMAP" id="MF_00009">
    <property type="entry name" value="Endoribonucl_YbeY"/>
    <property type="match status" value="1"/>
</dbReference>
<dbReference type="Gene3D" id="3.40.390.30">
    <property type="entry name" value="Metalloproteases ('zincins'), catalytic domain"/>
    <property type="match status" value="1"/>
</dbReference>
<keyword evidence="4 8" id="KW-0479">Metal-binding</keyword>
<comment type="caution">
    <text evidence="9">The sequence shown here is derived from an EMBL/GenBank/DDBJ whole genome shotgun (WGS) entry which is preliminary data.</text>
</comment>
<dbReference type="PANTHER" id="PTHR46986">
    <property type="entry name" value="ENDORIBONUCLEASE YBEY, CHLOROPLASTIC"/>
    <property type="match status" value="1"/>
</dbReference>
<comment type="similarity">
    <text evidence="1 8">Belongs to the endoribonuclease YbeY family.</text>
</comment>
<gene>
    <name evidence="8 9" type="primary">ybeY</name>
    <name evidence="9" type="ORF">RM530_05100</name>
</gene>
<keyword evidence="7 8" id="KW-0862">Zinc</keyword>
<evidence type="ECO:0000256" key="5">
    <source>
        <dbReference type="ARBA" id="ARBA00022759"/>
    </source>
</evidence>
<feature type="binding site" evidence="8">
    <location>
        <position position="119"/>
    </location>
    <ligand>
        <name>Zn(2+)</name>
        <dbReference type="ChEBI" id="CHEBI:29105"/>
        <note>catalytic</note>
    </ligand>
</feature>
<comment type="subcellular location">
    <subcellularLocation>
        <location evidence="8">Cytoplasm</location>
    </subcellularLocation>
</comment>
<comment type="cofactor">
    <cofactor evidence="8">
        <name>Zn(2+)</name>
        <dbReference type="ChEBI" id="CHEBI:29105"/>
    </cofactor>
    <text evidence="8">Binds 1 zinc ion.</text>
</comment>
<evidence type="ECO:0000256" key="8">
    <source>
        <dbReference type="HAMAP-Rule" id="MF_00009"/>
    </source>
</evidence>
<evidence type="ECO:0000256" key="7">
    <source>
        <dbReference type="ARBA" id="ARBA00022833"/>
    </source>
</evidence>
<keyword evidence="2 8" id="KW-0690">Ribosome biogenesis</keyword>
<keyword evidence="3 8" id="KW-0540">Nuclease</keyword>
<keyword evidence="5 8" id="KW-0255">Endonuclease</keyword>
<protein>
    <recommendedName>
        <fullName evidence="8">Endoribonuclease YbeY</fullName>
        <ecNumber evidence="8">3.1.-.-</ecNumber>
    </recommendedName>
</protein>
<dbReference type="NCBIfam" id="TIGR00043">
    <property type="entry name" value="rRNA maturation RNase YbeY"/>
    <property type="match status" value="1"/>
</dbReference>
<sequence length="149" mass="16352">MIEDIVVQRRVAPLGIPAPASLRAWAAAAREDAVGEITLRLVDADESRELNRDYRGKDKPTNVLSFPAESPIPGEFMLGDIVICAPVVAAEAAEQGKPQRAHWAHMVVHGVLHLRGYDHIEEQHAEVMEARECAILASCGFPDPYQHAK</sequence>
<keyword evidence="8" id="KW-0963">Cytoplasm</keyword>
<evidence type="ECO:0000256" key="6">
    <source>
        <dbReference type="ARBA" id="ARBA00022801"/>
    </source>
</evidence>
<feature type="binding site" evidence="8">
    <location>
        <position position="113"/>
    </location>
    <ligand>
        <name>Zn(2+)</name>
        <dbReference type="ChEBI" id="CHEBI:29105"/>
        <note>catalytic</note>
    </ligand>
</feature>
<dbReference type="SUPFAM" id="SSF55486">
    <property type="entry name" value="Metalloproteases ('zincins'), catalytic domain"/>
    <property type="match status" value="1"/>
</dbReference>
<keyword evidence="10" id="KW-1185">Reference proteome</keyword>
<feature type="binding site" evidence="8">
    <location>
        <position position="109"/>
    </location>
    <ligand>
        <name>Zn(2+)</name>
        <dbReference type="ChEBI" id="CHEBI:29105"/>
        <note>catalytic</note>
    </ligand>
</feature>
<evidence type="ECO:0000313" key="9">
    <source>
        <dbReference type="EMBL" id="MDT0496739.1"/>
    </source>
</evidence>
<dbReference type="EC" id="3.1.-.-" evidence="8"/>
<dbReference type="Proteomes" id="UP001254608">
    <property type="component" value="Unassembled WGS sequence"/>
</dbReference>
<evidence type="ECO:0000313" key="10">
    <source>
        <dbReference type="Proteomes" id="UP001254608"/>
    </source>
</evidence>
<reference evidence="9 10" key="1">
    <citation type="submission" date="2023-09" db="EMBL/GenBank/DDBJ databases">
        <authorList>
            <person name="Rey-Velasco X."/>
        </authorList>
    </citation>
    <scope>NUCLEOTIDE SEQUENCE [LARGE SCALE GENOMIC DNA]</scope>
    <source>
        <strain evidence="9 10">W345</strain>
    </source>
</reference>
<dbReference type="Pfam" id="PF02130">
    <property type="entry name" value="YbeY"/>
    <property type="match status" value="1"/>
</dbReference>
<evidence type="ECO:0000256" key="1">
    <source>
        <dbReference type="ARBA" id="ARBA00010875"/>
    </source>
</evidence>
<keyword evidence="6 8" id="KW-0378">Hydrolase</keyword>
<evidence type="ECO:0000256" key="3">
    <source>
        <dbReference type="ARBA" id="ARBA00022722"/>
    </source>
</evidence>
<evidence type="ECO:0000256" key="2">
    <source>
        <dbReference type="ARBA" id="ARBA00022517"/>
    </source>
</evidence>
<keyword evidence="8" id="KW-0698">rRNA processing</keyword>
<organism evidence="9 10">
    <name type="scientific">Banduia mediterranea</name>
    <dbReference type="NCBI Taxonomy" id="3075609"/>
    <lineage>
        <taxon>Bacteria</taxon>
        <taxon>Pseudomonadati</taxon>
        <taxon>Pseudomonadota</taxon>
        <taxon>Gammaproteobacteria</taxon>
        <taxon>Nevskiales</taxon>
        <taxon>Algiphilaceae</taxon>
        <taxon>Banduia</taxon>
    </lineage>
</organism>
<comment type="function">
    <text evidence="8">Single strand-specific metallo-endoribonuclease involved in late-stage 70S ribosome quality control and in maturation of the 3' terminus of the 16S rRNA.</text>
</comment>
<proteinExistence type="inferred from homology"/>
<dbReference type="InterPro" id="IPR002036">
    <property type="entry name" value="YbeY"/>
</dbReference>
<dbReference type="RefSeq" id="WP_311364132.1">
    <property type="nucleotide sequence ID" value="NZ_JAVRIC010000005.1"/>
</dbReference>
<dbReference type="InterPro" id="IPR023091">
    <property type="entry name" value="MetalPrtase_cat_dom_sf_prd"/>
</dbReference>
<accession>A0ABU2WGH7</accession>